<evidence type="ECO:0000313" key="2">
    <source>
        <dbReference type="EMBL" id="KDR65114.1"/>
    </source>
</evidence>
<accession>A0A067SBH8</accession>
<dbReference type="HOGENOM" id="CLU_1669500_0_0_1"/>
<proteinExistence type="predicted"/>
<dbReference type="Proteomes" id="UP000027222">
    <property type="component" value="Unassembled WGS sequence"/>
</dbReference>
<organism evidence="2 3">
    <name type="scientific">Galerina marginata (strain CBS 339.88)</name>
    <dbReference type="NCBI Taxonomy" id="685588"/>
    <lineage>
        <taxon>Eukaryota</taxon>
        <taxon>Fungi</taxon>
        <taxon>Dikarya</taxon>
        <taxon>Basidiomycota</taxon>
        <taxon>Agaricomycotina</taxon>
        <taxon>Agaricomycetes</taxon>
        <taxon>Agaricomycetidae</taxon>
        <taxon>Agaricales</taxon>
        <taxon>Agaricineae</taxon>
        <taxon>Strophariaceae</taxon>
        <taxon>Galerina</taxon>
    </lineage>
</organism>
<reference evidence="3" key="1">
    <citation type="journal article" date="2014" name="Proc. Natl. Acad. Sci. U.S.A.">
        <title>Extensive sampling of basidiomycete genomes demonstrates inadequacy of the white-rot/brown-rot paradigm for wood decay fungi.</title>
        <authorList>
            <person name="Riley R."/>
            <person name="Salamov A.A."/>
            <person name="Brown D.W."/>
            <person name="Nagy L.G."/>
            <person name="Floudas D."/>
            <person name="Held B.W."/>
            <person name="Levasseur A."/>
            <person name="Lombard V."/>
            <person name="Morin E."/>
            <person name="Otillar R."/>
            <person name="Lindquist E.A."/>
            <person name="Sun H."/>
            <person name="LaButti K.M."/>
            <person name="Schmutz J."/>
            <person name="Jabbour D."/>
            <person name="Luo H."/>
            <person name="Baker S.E."/>
            <person name="Pisabarro A.G."/>
            <person name="Walton J.D."/>
            <person name="Blanchette R.A."/>
            <person name="Henrissat B."/>
            <person name="Martin F."/>
            <person name="Cullen D."/>
            <person name="Hibbett D.S."/>
            <person name="Grigoriev I.V."/>
        </authorList>
    </citation>
    <scope>NUCLEOTIDE SEQUENCE [LARGE SCALE GENOMIC DNA]</scope>
    <source>
        <strain evidence="3">CBS 339.88</strain>
    </source>
</reference>
<keyword evidence="3" id="KW-1185">Reference proteome</keyword>
<evidence type="ECO:0000256" key="1">
    <source>
        <dbReference type="SAM" id="MobiDB-lite"/>
    </source>
</evidence>
<name>A0A067SBH8_GALM3</name>
<feature type="region of interest" description="Disordered" evidence="1">
    <location>
        <begin position="45"/>
        <end position="107"/>
    </location>
</feature>
<gene>
    <name evidence="2" type="ORF">GALMADRAFT_162480</name>
</gene>
<dbReference type="AlphaFoldDB" id="A0A067SBH8"/>
<protein>
    <submittedName>
        <fullName evidence="2">Uncharacterized protein</fullName>
    </submittedName>
</protein>
<sequence>MGKAEVSAGLRLPAHLRAAVSHRPRTHRTLTNASFHTSNCPVCRRRQSSTAHNHRRSSQPIRLLPRGNIRPSLSFFHPPPPTHEPGRSRPIGVLRRRPSLSTARATQHERRRVRSVFMFVGARVARYYLGHVDTPLAFQPPSATHSAVASSMDAVREP</sequence>
<feature type="compositionally biased region" description="Basic residues" evidence="1">
    <location>
        <begin position="45"/>
        <end position="57"/>
    </location>
</feature>
<evidence type="ECO:0000313" key="3">
    <source>
        <dbReference type="Proteomes" id="UP000027222"/>
    </source>
</evidence>
<dbReference type="EMBL" id="KL142518">
    <property type="protein sequence ID" value="KDR65114.1"/>
    <property type="molecule type" value="Genomic_DNA"/>
</dbReference>